<feature type="domain" description="CARD" evidence="6">
    <location>
        <begin position="1"/>
        <end position="85"/>
    </location>
</feature>
<evidence type="ECO:0000256" key="4">
    <source>
        <dbReference type="ARBA" id="ARBA00022859"/>
    </source>
</evidence>
<evidence type="ECO:0000313" key="7">
    <source>
        <dbReference type="EMBL" id="MEQ2268236.1"/>
    </source>
</evidence>
<evidence type="ECO:0000256" key="2">
    <source>
        <dbReference type="ARBA" id="ARBA00022490"/>
    </source>
</evidence>
<evidence type="ECO:0000256" key="5">
    <source>
        <dbReference type="ARBA" id="ARBA00023198"/>
    </source>
</evidence>
<dbReference type="InterPro" id="IPR033516">
    <property type="entry name" value="CARD8/ASC/NALP1_CARD"/>
</dbReference>
<accession>A0ABV0WHR0</accession>
<dbReference type="Gene3D" id="1.10.533.10">
    <property type="entry name" value="Death Domain, Fas"/>
    <property type="match status" value="1"/>
</dbReference>
<evidence type="ECO:0000313" key="8">
    <source>
        <dbReference type="Proteomes" id="UP001444071"/>
    </source>
</evidence>
<dbReference type="Pfam" id="PF00619">
    <property type="entry name" value="CARD"/>
    <property type="match status" value="1"/>
</dbReference>
<dbReference type="Proteomes" id="UP001444071">
    <property type="component" value="Unassembled WGS sequence"/>
</dbReference>
<dbReference type="SUPFAM" id="SSF47986">
    <property type="entry name" value="DEATH domain"/>
    <property type="match status" value="1"/>
</dbReference>
<dbReference type="InterPro" id="IPR011029">
    <property type="entry name" value="DEATH-like_dom_sf"/>
</dbReference>
<organism evidence="7 8">
    <name type="scientific">Xenotaenia resolanae</name>
    <dbReference type="NCBI Taxonomy" id="208358"/>
    <lineage>
        <taxon>Eukaryota</taxon>
        <taxon>Metazoa</taxon>
        <taxon>Chordata</taxon>
        <taxon>Craniata</taxon>
        <taxon>Vertebrata</taxon>
        <taxon>Euteleostomi</taxon>
        <taxon>Actinopterygii</taxon>
        <taxon>Neopterygii</taxon>
        <taxon>Teleostei</taxon>
        <taxon>Neoteleostei</taxon>
        <taxon>Acanthomorphata</taxon>
        <taxon>Ovalentaria</taxon>
        <taxon>Atherinomorphae</taxon>
        <taxon>Cyprinodontiformes</taxon>
        <taxon>Goodeidae</taxon>
        <taxon>Xenotaenia</taxon>
    </lineage>
</organism>
<comment type="caution">
    <text evidence="7">The sequence shown here is derived from an EMBL/GenBank/DDBJ whole genome shotgun (WGS) entry which is preliminary data.</text>
</comment>
<sequence length="85" mass="9958">EHFVDKHMDELIQRVGNILPILDKLLKAKVIQSETYDDISAERTSQGKMRALYRGPLRASREVKDIFFDILKAQEHFLIEDLMKT</sequence>
<keyword evidence="5" id="KW-0395">Inflammatory response</keyword>
<dbReference type="PANTHER" id="PTHR46985">
    <property type="entry name" value="NACHT, LRR AND PYD DOMAINS-CONTAINING PROTEIN 1"/>
    <property type="match status" value="1"/>
</dbReference>
<dbReference type="CDD" id="cd08330">
    <property type="entry name" value="CARD_ASC_NALP1"/>
    <property type="match status" value="1"/>
</dbReference>
<protein>
    <recommendedName>
        <fullName evidence="6">CARD domain-containing protein</fullName>
    </recommendedName>
</protein>
<evidence type="ECO:0000256" key="3">
    <source>
        <dbReference type="ARBA" id="ARBA00022588"/>
    </source>
</evidence>
<reference evidence="7 8" key="1">
    <citation type="submission" date="2021-06" db="EMBL/GenBank/DDBJ databases">
        <authorList>
            <person name="Palmer J.M."/>
        </authorList>
    </citation>
    <scope>NUCLEOTIDE SEQUENCE [LARGE SCALE GENOMIC DNA]</scope>
    <source>
        <strain evidence="7 8">XR_2019</strain>
        <tissue evidence="7">Muscle</tissue>
    </source>
</reference>
<comment type="subcellular location">
    <subcellularLocation>
        <location evidence="1">Cytoplasm</location>
        <location evidence="1">Cytosol</location>
    </subcellularLocation>
</comment>
<keyword evidence="4" id="KW-0391">Immunity</keyword>
<gene>
    <name evidence="7" type="ORF">XENORESO_017860</name>
</gene>
<feature type="non-terminal residue" evidence="7">
    <location>
        <position position="1"/>
    </location>
</feature>
<dbReference type="PANTHER" id="PTHR46985:SF2">
    <property type="entry name" value="APOPTOSIS-ASSOCIATED SPECK-LIKE PROTEIN CONTAINING A CARD"/>
    <property type="match status" value="1"/>
</dbReference>
<evidence type="ECO:0000259" key="6">
    <source>
        <dbReference type="PROSITE" id="PS50209"/>
    </source>
</evidence>
<keyword evidence="3" id="KW-0399">Innate immunity</keyword>
<proteinExistence type="predicted"/>
<dbReference type="EMBL" id="JAHRIM010046214">
    <property type="protein sequence ID" value="MEQ2268236.1"/>
    <property type="molecule type" value="Genomic_DNA"/>
</dbReference>
<dbReference type="PROSITE" id="PS50209">
    <property type="entry name" value="CARD"/>
    <property type="match status" value="1"/>
</dbReference>
<name>A0ABV0WHR0_9TELE</name>
<evidence type="ECO:0000256" key="1">
    <source>
        <dbReference type="ARBA" id="ARBA00004514"/>
    </source>
</evidence>
<dbReference type="InterPro" id="IPR051249">
    <property type="entry name" value="NLRP_Inflammasome"/>
</dbReference>
<keyword evidence="8" id="KW-1185">Reference proteome</keyword>
<dbReference type="InterPro" id="IPR001315">
    <property type="entry name" value="CARD"/>
</dbReference>
<keyword evidence="2" id="KW-0963">Cytoplasm</keyword>